<reference evidence="2" key="1">
    <citation type="submission" date="2020-10" db="EMBL/GenBank/DDBJ databases">
        <title>Unveiling of a novel bifunctional photoreceptor, Dualchrome1, isolated from a cosmopolitan green alga.</title>
        <authorList>
            <person name="Suzuki S."/>
            <person name="Kawachi M."/>
        </authorList>
    </citation>
    <scope>NUCLEOTIDE SEQUENCE</scope>
    <source>
        <strain evidence="2">NIES 2893</strain>
    </source>
</reference>
<name>A0A830HPN4_9CHLO</name>
<dbReference type="Proteomes" id="UP000660262">
    <property type="component" value="Unassembled WGS sequence"/>
</dbReference>
<evidence type="ECO:0000313" key="2">
    <source>
        <dbReference type="EMBL" id="GHP08625.1"/>
    </source>
</evidence>
<protein>
    <submittedName>
        <fullName evidence="2">Uncharacterized protein</fullName>
    </submittedName>
</protein>
<accession>A0A830HPN4</accession>
<proteinExistence type="predicted"/>
<dbReference type="AlphaFoldDB" id="A0A830HPN4"/>
<keyword evidence="3" id="KW-1185">Reference proteome</keyword>
<gene>
    <name evidence="2" type="ORF">PPROV_000736200</name>
</gene>
<feature type="region of interest" description="Disordered" evidence="1">
    <location>
        <begin position="46"/>
        <end position="71"/>
    </location>
</feature>
<feature type="compositionally biased region" description="Low complexity" evidence="1">
    <location>
        <begin position="62"/>
        <end position="71"/>
    </location>
</feature>
<organism evidence="2 3">
    <name type="scientific">Pycnococcus provasolii</name>
    <dbReference type="NCBI Taxonomy" id="41880"/>
    <lineage>
        <taxon>Eukaryota</taxon>
        <taxon>Viridiplantae</taxon>
        <taxon>Chlorophyta</taxon>
        <taxon>Pseudoscourfieldiophyceae</taxon>
        <taxon>Pseudoscourfieldiales</taxon>
        <taxon>Pycnococcaceae</taxon>
        <taxon>Pycnococcus</taxon>
    </lineage>
</organism>
<evidence type="ECO:0000256" key="1">
    <source>
        <dbReference type="SAM" id="MobiDB-lite"/>
    </source>
</evidence>
<evidence type="ECO:0000313" key="3">
    <source>
        <dbReference type="Proteomes" id="UP000660262"/>
    </source>
</evidence>
<sequence>MAAHVPVRVRVFGFFKAQPTVGSDGSTTCPVGDDLNIRTFGTQGQVAASGSSGSSFNDKTDASTGSSNVTTTTTAVGTTLPYYRGLPPLELVPGCEYELDLQDKVEAYVRVIRKDTSTRLRVSWELEGDQDPPWFLFSWHGQCCGGHNPHASLTKSTIYGDWGFKPQAWTGEVVYLPWSLRK</sequence>
<dbReference type="EMBL" id="BNJQ01000021">
    <property type="protein sequence ID" value="GHP08625.1"/>
    <property type="molecule type" value="Genomic_DNA"/>
</dbReference>
<comment type="caution">
    <text evidence="2">The sequence shown here is derived from an EMBL/GenBank/DDBJ whole genome shotgun (WGS) entry which is preliminary data.</text>
</comment>